<feature type="compositionally biased region" description="Low complexity" evidence="1">
    <location>
        <begin position="161"/>
        <end position="179"/>
    </location>
</feature>
<keyword evidence="3" id="KW-1185">Reference proteome</keyword>
<evidence type="ECO:0000313" key="3">
    <source>
        <dbReference type="Proteomes" id="UP001303222"/>
    </source>
</evidence>
<name>A0AAN6NXT0_9PEZI</name>
<feature type="compositionally biased region" description="Basic and acidic residues" evidence="1">
    <location>
        <begin position="391"/>
        <end position="402"/>
    </location>
</feature>
<sequence>MSDRFHELRTARKEGVQHLHRSTTSIQIPDRFNELRSARREGRPLHRPNISKKRDGAMRESHHVETYCDEGATELYPKGDSPLVDALRRRSRSSPPPRNRAPSPHPRASGPAKAKKTVQWADPLEQPTPEGLRVEKKGRESEKHQPDQMASSLPRPKRNGSLSKPSKSSYSSRRPSTTVATIKVTLTTQDRQSPQRPPSPLISQAVITLSPDSRHLQQRHVAHTTHEKPSSSQPPSVLYLKEKPRRAGTIRPRSFDTKLATAAVKKEFTLEKSDPSRPSVIDTRSDVPVDVIGRASGLSSKIPVPKNTTPSSASGTSFHATKGFWSGISSSNSCGATVDGAEPVKIPCGPFVDCEKVCKPSKMAQLSECTVNQAVNVRSSSICTIPVSRSERRSLGRHESKSRIPVPSAPSYHHVTKTQQSRYVPLRAISGVEASGSLLKPPTDARSTAGVSCACSNSPSFHMAESHLGIASDNNVLKTEITALTTPLLPSNDSMTQPKSAPPSQSELCKDILNLCISESSTCPQDCDCDNCTWSGLDGVDHSSTVACLDGGEGRRR</sequence>
<feature type="compositionally biased region" description="Basic and acidic residues" evidence="1">
    <location>
        <begin position="52"/>
        <end position="66"/>
    </location>
</feature>
<gene>
    <name evidence="2" type="ORF">QBC32DRAFT_369079</name>
</gene>
<feature type="region of interest" description="Disordered" evidence="1">
    <location>
        <begin position="391"/>
        <end position="417"/>
    </location>
</feature>
<protein>
    <submittedName>
        <fullName evidence="2">Uncharacterized protein</fullName>
    </submittedName>
</protein>
<dbReference type="Proteomes" id="UP001303222">
    <property type="component" value="Unassembled WGS sequence"/>
</dbReference>
<evidence type="ECO:0000256" key="1">
    <source>
        <dbReference type="SAM" id="MobiDB-lite"/>
    </source>
</evidence>
<feature type="region of interest" description="Disordered" evidence="1">
    <location>
        <begin position="1"/>
        <end position="179"/>
    </location>
</feature>
<dbReference type="EMBL" id="MU859098">
    <property type="protein sequence ID" value="KAK3953881.1"/>
    <property type="molecule type" value="Genomic_DNA"/>
</dbReference>
<reference evidence="2" key="1">
    <citation type="journal article" date="2023" name="Mol. Phylogenet. Evol.">
        <title>Genome-scale phylogeny and comparative genomics of the fungal order Sordariales.</title>
        <authorList>
            <person name="Hensen N."/>
            <person name="Bonometti L."/>
            <person name="Westerberg I."/>
            <person name="Brannstrom I.O."/>
            <person name="Guillou S."/>
            <person name="Cros-Aarteil S."/>
            <person name="Calhoun S."/>
            <person name="Haridas S."/>
            <person name="Kuo A."/>
            <person name="Mondo S."/>
            <person name="Pangilinan J."/>
            <person name="Riley R."/>
            <person name="LaButti K."/>
            <person name="Andreopoulos B."/>
            <person name="Lipzen A."/>
            <person name="Chen C."/>
            <person name="Yan M."/>
            <person name="Daum C."/>
            <person name="Ng V."/>
            <person name="Clum A."/>
            <person name="Steindorff A."/>
            <person name="Ohm R.A."/>
            <person name="Martin F."/>
            <person name="Silar P."/>
            <person name="Natvig D.O."/>
            <person name="Lalanne C."/>
            <person name="Gautier V."/>
            <person name="Ament-Velasquez S.L."/>
            <person name="Kruys A."/>
            <person name="Hutchinson M.I."/>
            <person name="Powell A.J."/>
            <person name="Barry K."/>
            <person name="Miller A.N."/>
            <person name="Grigoriev I.V."/>
            <person name="Debuchy R."/>
            <person name="Gladieux P."/>
            <person name="Hiltunen Thoren M."/>
            <person name="Johannesson H."/>
        </authorList>
    </citation>
    <scope>NUCLEOTIDE SEQUENCE</scope>
    <source>
        <strain evidence="2">CBS 626.80</strain>
    </source>
</reference>
<dbReference type="AlphaFoldDB" id="A0AAN6NXT0"/>
<organism evidence="2 3">
    <name type="scientific">Pseudoneurospora amorphoporcata</name>
    <dbReference type="NCBI Taxonomy" id="241081"/>
    <lineage>
        <taxon>Eukaryota</taxon>
        <taxon>Fungi</taxon>
        <taxon>Dikarya</taxon>
        <taxon>Ascomycota</taxon>
        <taxon>Pezizomycotina</taxon>
        <taxon>Sordariomycetes</taxon>
        <taxon>Sordariomycetidae</taxon>
        <taxon>Sordariales</taxon>
        <taxon>Sordariaceae</taxon>
        <taxon>Pseudoneurospora</taxon>
    </lineage>
</organism>
<feature type="compositionally biased region" description="Basic and acidic residues" evidence="1">
    <location>
        <begin position="132"/>
        <end position="146"/>
    </location>
</feature>
<comment type="caution">
    <text evidence="2">The sequence shown here is derived from an EMBL/GenBank/DDBJ whole genome shotgun (WGS) entry which is preliminary data.</text>
</comment>
<reference evidence="2" key="2">
    <citation type="submission" date="2023-06" db="EMBL/GenBank/DDBJ databases">
        <authorList>
            <consortium name="Lawrence Berkeley National Laboratory"/>
            <person name="Mondo S.J."/>
            <person name="Hensen N."/>
            <person name="Bonometti L."/>
            <person name="Westerberg I."/>
            <person name="Brannstrom I.O."/>
            <person name="Guillou S."/>
            <person name="Cros-Aarteil S."/>
            <person name="Calhoun S."/>
            <person name="Haridas S."/>
            <person name="Kuo A."/>
            <person name="Pangilinan J."/>
            <person name="Riley R."/>
            <person name="Labutti K."/>
            <person name="Andreopoulos B."/>
            <person name="Lipzen A."/>
            <person name="Chen C."/>
            <person name="Yanf M."/>
            <person name="Daum C."/>
            <person name="Ng V."/>
            <person name="Clum A."/>
            <person name="Steindorff A."/>
            <person name="Ohm R."/>
            <person name="Martin F."/>
            <person name="Silar P."/>
            <person name="Natvig D."/>
            <person name="Lalanne C."/>
            <person name="Gautier V."/>
            <person name="Ament-Velasquez S.L."/>
            <person name="Kruys A."/>
            <person name="Hutchinson M.I."/>
            <person name="Powell A.J."/>
            <person name="Barry K."/>
            <person name="Miller A.N."/>
            <person name="Grigoriev I.V."/>
            <person name="Debuchy R."/>
            <person name="Gladieux P."/>
            <person name="Thoren M.H."/>
            <person name="Johannesson H."/>
        </authorList>
    </citation>
    <scope>NUCLEOTIDE SEQUENCE</scope>
    <source>
        <strain evidence="2">CBS 626.80</strain>
    </source>
</reference>
<feature type="compositionally biased region" description="Basic and acidic residues" evidence="1">
    <location>
        <begin position="31"/>
        <end position="44"/>
    </location>
</feature>
<accession>A0AAN6NXT0</accession>
<evidence type="ECO:0000313" key="2">
    <source>
        <dbReference type="EMBL" id="KAK3953881.1"/>
    </source>
</evidence>
<feature type="compositionally biased region" description="Basic and acidic residues" evidence="1">
    <location>
        <begin position="1"/>
        <end position="17"/>
    </location>
</feature>
<feature type="compositionally biased region" description="Pro residues" evidence="1">
    <location>
        <begin position="94"/>
        <end position="105"/>
    </location>
</feature>
<proteinExistence type="predicted"/>
<feature type="region of interest" description="Disordered" evidence="1">
    <location>
        <begin position="213"/>
        <end position="246"/>
    </location>
</feature>